<keyword evidence="2" id="KW-0378">Hydrolase</keyword>
<dbReference type="EMBL" id="RBAH01000001">
    <property type="protein sequence ID" value="RKN86645.1"/>
    <property type="molecule type" value="Genomic_DNA"/>
</dbReference>
<reference evidence="2 3" key="1">
    <citation type="journal article" date="2007" name="Int. J. Syst. Evol. Microbiol.">
        <title>Paenibacillus ginsengarvi sp. nov., isolated from soil from ginseng cultivation.</title>
        <authorList>
            <person name="Yoon M.H."/>
            <person name="Ten L.N."/>
            <person name="Im W.T."/>
        </authorList>
    </citation>
    <scope>NUCLEOTIDE SEQUENCE [LARGE SCALE GENOMIC DNA]</scope>
    <source>
        <strain evidence="2 3">KCTC 13059</strain>
    </source>
</reference>
<dbReference type="OrthoDB" id="155529at2"/>
<evidence type="ECO:0000313" key="3">
    <source>
        <dbReference type="Proteomes" id="UP000282311"/>
    </source>
</evidence>
<dbReference type="AlphaFoldDB" id="A0A3B0CLU3"/>
<dbReference type="SUPFAM" id="SSF56219">
    <property type="entry name" value="DNase I-like"/>
    <property type="match status" value="1"/>
</dbReference>
<evidence type="ECO:0000259" key="1">
    <source>
        <dbReference type="Pfam" id="PF03372"/>
    </source>
</evidence>
<accession>A0A3B0CLU3</accession>
<dbReference type="InterPro" id="IPR005135">
    <property type="entry name" value="Endo/exonuclease/phosphatase"/>
</dbReference>
<keyword evidence="3" id="KW-1185">Reference proteome</keyword>
<dbReference type="Pfam" id="PF03372">
    <property type="entry name" value="Exo_endo_phos"/>
    <property type="match status" value="1"/>
</dbReference>
<dbReference type="GO" id="GO:0016020">
    <property type="term" value="C:membrane"/>
    <property type="evidence" value="ECO:0007669"/>
    <property type="project" value="GOC"/>
</dbReference>
<dbReference type="GO" id="GO:0006506">
    <property type="term" value="P:GPI anchor biosynthetic process"/>
    <property type="evidence" value="ECO:0007669"/>
    <property type="project" value="TreeGrafter"/>
</dbReference>
<name>A0A3B0CLU3_9BACL</name>
<evidence type="ECO:0000313" key="2">
    <source>
        <dbReference type="EMBL" id="RKN86645.1"/>
    </source>
</evidence>
<dbReference type="InterPro" id="IPR051916">
    <property type="entry name" value="GPI-anchor_lipid_remodeler"/>
</dbReference>
<organism evidence="2 3">
    <name type="scientific">Paenibacillus ginsengarvi</name>
    <dbReference type="NCBI Taxonomy" id="400777"/>
    <lineage>
        <taxon>Bacteria</taxon>
        <taxon>Bacillati</taxon>
        <taxon>Bacillota</taxon>
        <taxon>Bacilli</taxon>
        <taxon>Bacillales</taxon>
        <taxon>Paenibacillaceae</taxon>
        <taxon>Paenibacillus</taxon>
    </lineage>
</organism>
<proteinExistence type="predicted"/>
<dbReference type="GO" id="GO:0004519">
    <property type="term" value="F:endonuclease activity"/>
    <property type="evidence" value="ECO:0007669"/>
    <property type="project" value="UniProtKB-KW"/>
</dbReference>
<keyword evidence="2" id="KW-0255">Endonuclease</keyword>
<gene>
    <name evidence="2" type="ORF">D7M11_01395</name>
</gene>
<protein>
    <submittedName>
        <fullName evidence="2">Endonuclease</fullName>
    </submittedName>
</protein>
<keyword evidence="2" id="KW-0540">Nuclease</keyword>
<sequence>MAKLTIKLMSYNIHFGTDSSGAPTLPRIMETIAEAGPDIVFLQEVDKHWSRRSGFADQTKLLSETLGLSVVYGANLDLDPPVPGAPRRQYGTAILSKHPIMESRNYPLNSFGDEQRGLLEAEIELSADGPSIRAYNIHMGLTARQRIAQVEDATQIIGRKSGPVVLAGDFNAEPDSLELRLLREAGFVDSLAGLAAGPTFPSTAPESRIDYIWTRGNLSVDSAAVLPSMASDHCPIVGEYVMSY</sequence>
<dbReference type="InterPro" id="IPR036691">
    <property type="entry name" value="Endo/exonu/phosph_ase_sf"/>
</dbReference>
<dbReference type="Gene3D" id="3.60.10.10">
    <property type="entry name" value="Endonuclease/exonuclease/phosphatase"/>
    <property type="match status" value="1"/>
</dbReference>
<comment type="caution">
    <text evidence="2">The sequence shown here is derived from an EMBL/GenBank/DDBJ whole genome shotgun (WGS) entry which is preliminary data.</text>
</comment>
<feature type="domain" description="Endonuclease/exonuclease/phosphatase" evidence="1">
    <location>
        <begin position="9"/>
        <end position="233"/>
    </location>
</feature>
<dbReference type="PANTHER" id="PTHR14859:SF15">
    <property type="entry name" value="ENDONUCLEASE_EXONUCLEASE_PHOSPHATASE DOMAIN-CONTAINING PROTEIN"/>
    <property type="match status" value="1"/>
</dbReference>
<dbReference type="Proteomes" id="UP000282311">
    <property type="component" value="Unassembled WGS sequence"/>
</dbReference>
<dbReference type="PANTHER" id="PTHR14859">
    <property type="entry name" value="CALCOFLUOR WHITE HYPERSENSITIVE PROTEIN PRECURSOR"/>
    <property type="match status" value="1"/>
</dbReference>
<dbReference type="RefSeq" id="WP_120745351.1">
    <property type="nucleotide sequence ID" value="NZ_RBAH01000001.1"/>
</dbReference>